<gene>
    <name evidence="10" type="primary">NHP6</name>
    <name evidence="10" type="ORF">C6P40_004385</name>
</gene>
<evidence type="ECO:0000256" key="4">
    <source>
        <dbReference type="ARBA" id="ARBA00023125"/>
    </source>
</evidence>
<evidence type="ECO:0000256" key="6">
    <source>
        <dbReference type="ARBA" id="ARBA00023242"/>
    </source>
</evidence>
<name>A0A9P6WMT7_9ASCO</name>
<dbReference type="PANTHER" id="PTHR48112">
    <property type="entry name" value="HIGH MOBILITY GROUP PROTEIN DSP1"/>
    <property type="match status" value="1"/>
</dbReference>
<accession>A0A9P6WMT7</accession>
<dbReference type="EMBL" id="PUHW01000059">
    <property type="protein sequence ID" value="KAG0689816.1"/>
    <property type="molecule type" value="Genomic_DNA"/>
</dbReference>
<keyword evidence="6 8" id="KW-0539">Nucleus</keyword>
<evidence type="ECO:0000313" key="10">
    <source>
        <dbReference type="EMBL" id="KAG0689816.1"/>
    </source>
</evidence>
<keyword evidence="2" id="KW-0158">Chromosome</keyword>
<dbReference type="GO" id="GO:0005694">
    <property type="term" value="C:chromosome"/>
    <property type="evidence" value="ECO:0007669"/>
    <property type="project" value="UniProtKB-SubCell"/>
</dbReference>
<dbReference type="PROSITE" id="PS50118">
    <property type="entry name" value="HMG_BOX_2"/>
    <property type="match status" value="1"/>
</dbReference>
<comment type="caution">
    <text evidence="10">The sequence shown here is derived from an EMBL/GenBank/DDBJ whole genome shotgun (WGS) entry which is preliminary data.</text>
</comment>
<evidence type="ECO:0000259" key="9">
    <source>
        <dbReference type="PROSITE" id="PS50118"/>
    </source>
</evidence>
<dbReference type="OrthoDB" id="1919336at2759"/>
<dbReference type="AlphaFoldDB" id="A0A9P6WMT7"/>
<dbReference type="FunFam" id="1.10.30.10:FF:000016">
    <property type="entry name" value="FACT complex subunit SSRP1"/>
    <property type="match status" value="1"/>
</dbReference>
<dbReference type="GO" id="GO:0005634">
    <property type="term" value="C:nucleus"/>
    <property type="evidence" value="ECO:0007669"/>
    <property type="project" value="UniProtKB-UniRule"/>
</dbReference>
<dbReference type="GO" id="GO:0003677">
    <property type="term" value="F:DNA binding"/>
    <property type="evidence" value="ECO:0007669"/>
    <property type="project" value="UniProtKB-UniRule"/>
</dbReference>
<keyword evidence="4 8" id="KW-0238">DNA-binding</keyword>
<dbReference type="InterPro" id="IPR009071">
    <property type="entry name" value="HMG_box_dom"/>
</dbReference>
<evidence type="ECO:0000256" key="8">
    <source>
        <dbReference type="PROSITE-ProRule" id="PRU00267"/>
    </source>
</evidence>
<proteinExistence type="inferred from homology"/>
<dbReference type="InterPro" id="IPR050342">
    <property type="entry name" value="HMGB"/>
</dbReference>
<evidence type="ECO:0000313" key="11">
    <source>
        <dbReference type="Proteomes" id="UP000697127"/>
    </source>
</evidence>
<comment type="similarity">
    <text evidence="7">Belongs to the NHP6 family.</text>
</comment>
<keyword evidence="11" id="KW-1185">Reference proteome</keyword>
<evidence type="ECO:0000256" key="5">
    <source>
        <dbReference type="ARBA" id="ARBA00023163"/>
    </source>
</evidence>
<dbReference type="PANTHER" id="PTHR48112:SF22">
    <property type="entry name" value="MITOCHONDRIAL TRANSCRIPTION FACTOR A, ISOFORM B"/>
    <property type="match status" value="1"/>
</dbReference>
<feature type="domain" description="HMG box" evidence="9">
    <location>
        <begin position="18"/>
        <end position="86"/>
    </location>
</feature>
<dbReference type="InterPro" id="IPR036910">
    <property type="entry name" value="HMG_box_dom_sf"/>
</dbReference>
<keyword evidence="5" id="KW-0804">Transcription</keyword>
<evidence type="ECO:0000256" key="3">
    <source>
        <dbReference type="ARBA" id="ARBA00023015"/>
    </source>
</evidence>
<dbReference type="Pfam" id="PF00505">
    <property type="entry name" value="HMG_box"/>
    <property type="match status" value="1"/>
</dbReference>
<comment type="subcellular location">
    <subcellularLocation>
        <location evidence="1">Chromosome</location>
    </subcellularLocation>
</comment>
<evidence type="ECO:0000256" key="7">
    <source>
        <dbReference type="ARBA" id="ARBA00043963"/>
    </source>
</evidence>
<dbReference type="Proteomes" id="UP000697127">
    <property type="component" value="Unassembled WGS sequence"/>
</dbReference>
<reference evidence="10" key="1">
    <citation type="submission" date="2020-11" db="EMBL/GenBank/DDBJ databases">
        <title>Kefir isolates.</title>
        <authorList>
            <person name="Marcisauskas S."/>
            <person name="Kim Y."/>
            <person name="Blasche S."/>
        </authorList>
    </citation>
    <scope>NUCLEOTIDE SEQUENCE</scope>
    <source>
        <strain evidence="10">Olga-1</strain>
    </source>
</reference>
<keyword evidence="3" id="KW-0805">Transcription regulation</keyword>
<sequence length="99" mass="11603">MPPKKEKSTRKKKDPNAPKRALSAYMFFANAQRDIVRAENPGIAFGQIGKLLGEKWKSMNAEDREPYENKAEADKKRYELEKADYLKRKENEYLEKHEA</sequence>
<dbReference type="SUPFAM" id="SSF47095">
    <property type="entry name" value="HMG-box"/>
    <property type="match status" value="1"/>
</dbReference>
<feature type="DNA-binding region" description="HMG box" evidence="8">
    <location>
        <begin position="18"/>
        <end position="86"/>
    </location>
</feature>
<dbReference type="Gene3D" id="1.10.30.10">
    <property type="entry name" value="High mobility group box domain"/>
    <property type="match status" value="1"/>
</dbReference>
<evidence type="ECO:0000256" key="1">
    <source>
        <dbReference type="ARBA" id="ARBA00004286"/>
    </source>
</evidence>
<evidence type="ECO:0000256" key="2">
    <source>
        <dbReference type="ARBA" id="ARBA00022454"/>
    </source>
</evidence>
<dbReference type="PRINTS" id="PR00886">
    <property type="entry name" value="HIGHMOBLTY12"/>
</dbReference>
<organism evidence="10 11">
    <name type="scientific">Pichia californica</name>
    <dbReference type="NCBI Taxonomy" id="460514"/>
    <lineage>
        <taxon>Eukaryota</taxon>
        <taxon>Fungi</taxon>
        <taxon>Dikarya</taxon>
        <taxon>Ascomycota</taxon>
        <taxon>Saccharomycotina</taxon>
        <taxon>Pichiomycetes</taxon>
        <taxon>Pichiales</taxon>
        <taxon>Pichiaceae</taxon>
        <taxon>Pichia</taxon>
    </lineage>
</organism>
<dbReference type="SMART" id="SM00398">
    <property type="entry name" value="HMG"/>
    <property type="match status" value="1"/>
</dbReference>
<dbReference type="CDD" id="cd01390">
    <property type="entry name" value="HMG-box_NHP6-like"/>
    <property type="match status" value="1"/>
</dbReference>
<protein>
    <submittedName>
        <fullName evidence="10">Non-histone chromosomal protein 6</fullName>
    </submittedName>
</protein>